<reference evidence="1" key="2">
    <citation type="journal article" date="2022" name="New Phytol.">
        <title>Evolutionary transition to the ectomycorrhizal habit in the genomes of a hyperdiverse lineage of mushroom-forming fungi.</title>
        <authorList>
            <person name="Looney B."/>
            <person name="Miyauchi S."/>
            <person name="Morin E."/>
            <person name="Drula E."/>
            <person name="Courty P.E."/>
            <person name="Kohler A."/>
            <person name="Kuo A."/>
            <person name="LaButti K."/>
            <person name="Pangilinan J."/>
            <person name="Lipzen A."/>
            <person name="Riley R."/>
            <person name="Andreopoulos W."/>
            <person name="He G."/>
            <person name="Johnson J."/>
            <person name="Nolan M."/>
            <person name="Tritt A."/>
            <person name="Barry K.W."/>
            <person name="Grigoriev I.V."/>
            <person name="Nagy L.G."/>
            <person name="Hibbett D."/>
            <person name="Henrissat B."/>
            <person name="Matheny P.B."/>
            <person name="Labbe J."/>
            <person name="Martin F.M."/>
        </authorList>
    </citation>
    <scope>NUCLEOTIDE SEQUENCE</scope>
    <source>
        <strain evidence="1">HHB10654</strain>
    </source>
</reference>
<evidence type="ECO:0000313" key="2">
    <source>
        <dbReference type="Proteomes" id="UP000814140"/>
    </source>
</evidence>
<dbReference type="EMBL" id="MU277252">
    <property type="protein sequence ID" value="KAI0057103.1"/>
    <property type="molecule type" value="Genomic_DNA"/>
</dbReference>
<proteinExistence type="predicted"/>
<organism evidence="1 2">
    <name type="scientific">Artomyces pyxidatus</name>
    <dbReference type="NCBI Taxonomy" id="48021"/>
    <lineage>
        <taxon>Eukaryota</taxon>
        <taxon>Fungi</taxon>
        <taxon>Dikarya</taxon>
        <taxon>Basidiomycota</taxon>
        <taxon>Agaricomycotina</taxon>
        <taxon>Agaricomycetes</taxon>
        <taxon>Russulales</taxon>
        <taxon>Auriscalpiaceae</taxon>
        <taxon>Artomyces</taxon>
    </lineage>
</organism>
<accession>A0ACB8SKX2</accession>
<name>A0ACB8SKX2_9AGAM</name>
<keyword evidence="2" id="KW-1185">Reference proteome</keyword>
<sequence>MLPSLLALFALFGASFANAQANSSVVCVAGQCIQGFTNTTIGTTLSAPGVASDILLLPGQYSSTTNPQLIHQLLTSSSTKAFSSPGFNASSVSSPFNVALEPGLALYPQSLYSGSAQFVSLPTTPVSNSSTPLSASSIALSADVWIAVTAAGNRLVIWDSVPDVAQLPGAPSLALTDVQSNACSPQCAGAGVCSASGQCTCPTGFTGASCEACAAGFFGPTCSACPAGCTTCDDGISGSGRCLSAPVVNPPSGCNCLNGECGSNGQCTCNAGWTTADNGTACAKCATGFFLDTNGDCSVCQLGCSECADGSGICVSCKQGFTQDANDRTKCDAVQSVTSSGVACPDGSFSNGTACTQCSPSCSTCSGPTSNDCIVCGNGQFSLGGNCVPTNSDGVCQGSSMIANNNKHECDSCPAKCTSCQIPNFNVASTINQLQCTGCLPGFVLSQGQCVASCPSGTFLSPTDNLTCTACSSACGTCAGAANFCLTCANNQLASAGKCVASCPANTFTSSSSCITCHPDCATCSGASFNQCSSCPPNLPVLTNGRCLPTCSQTQFFDKTSSTCQSCDASCSSCSGSGPSNCLACSSSSSVLRGGTCTAENCNGTTTGVIPGLGVCLSELVIVPQASGTSTPVPLPSITGIDTPAAQTTRTTGHVLAWWEILLMALGCAFIFLVFMMLWRRRMRRKRAQQTAAFAAAKNIGARGTWTGRLLRFFTRSPLRREQEQALKMTKMRNAEEERHLREMEKLGGPSPLPSYYRVPVPRYTDDDVEAQQQQRMSVGSVYSQLTGMPRRVPEPRQPVRGVEPMASRFSWTTAGSGSSSQRRSPTEAQKYASAFKKPESPEGERGTYWLEPTRTGSSDGSRNPFRK</sequence>
<comment type="caution">
    <text evidence="1">The sequence shown here is derived from an EMBL/GenBank/DDBJ whole genome shotgun (WGS) entry which is preliminary data.</text>
</comment>
<dbReference type="Proteomes" id="UP000814140">
    <property type="component" value="Unassembled WGS sequence"/>
</dbReference>
<protein>
    <submittedName>
        <fullName evidence="1">Uncharacterized protein</fullName>
    </submittedName>
</protein>
<evidence type="ECO:0000313" key="1">
    <source>
        <dbReference type="EMBL" id="KAI0057103.1"/>
    </source>
</evidence>
<reference evidence="1" key="1">
    <citation type="submission" date="2021-03" db="EMBL/GenBank/DDBJ databases">
        <authorList>
            <consortium name="DOE Joint Genome Institute"/>
            <person name="Ahrendt S."/>
            <person name="Looney B.P."/>
            <person name="Miyauchi S."/>
            <person name="Morin E."/>
            <person name="Drula E."/>
            <person name="Courty P.E."/>
            <person name="Chicoki N."/>
            <person name="Fauchery L."/>
            <person name="Kohler A."/>
            <person name="Kuo A."/>
            <person name="Labutti K."/>
            <person name="Pangilinan J."/>
            <person name="Lipzen A."/>
            <person name="Riley R."/>
            <person name="Andreopoulos W."/>
            <person name="He G."/>
            <person name="Johnson J."/>
            <person name="Barry K.W."/>
            <person name="Grigoriev I.V."/>
            <person name="Nagy L."/>
            <person name="Hibbett D."/>
            <person name="Henrissat B."/>
            <person name="Matheny P.B."/>
            <person name="Labbe J."/>
            <person name="Martin F."/>
        </authorList>
    </citation>
    <scope>NUCLEOTIDE SEQUENCE</scope>
    <source>
        <strain evidence="1">HHB10654</strain>
    </source>
</reference>
<gene>
    <name evidence="1" type="ORF">BV25DRAFT_1863822</name>
</gene>